<sequence length="191" mass="20916">MKNGVIVISPLASSVASMFNLAYGFVSTSLFSMLVTKFRASSILTLTYLSVPGPELMFTFLIPLPTSNSYSTMPGNLQTPHHHLHRRVHLMVRAAPRDVDAALIHAIANGHVTASRPTSAYTTGSSSRCRGANRRHALSYNYACAQYHAEPHNRHYSELETSSSPLGNLFVSLDLISFQSILINIAQTDII</sequence>
<organism evidence="1 2">
    <name type="scientific">Trematosphaeria pertusa</name>
    <dbReference type="NCBI Taxonomy" id="390896"/>
    <lineage>
        <taxon>Eukaryota</taxon>
        <taxon>Fungi</taxon>
        <taxon>Dikarya</taxon>
        <taxon>Ascomycota</taxon>
        <taxon>Pezizomycotina</taxon>
        <taxon>Dothideomycetes</taxon>
        <taxon>Pleosporomycetidae</taxon>
        <taxon>Pleosporales</taxon>
        <taxon>Massarineae</taxon>
        <taxon>Trematosphaeriaceae</taxon>
        <taxon>Trematosphaeria</taxon>
    </lineage>
</organism>
<gene>
    <name evidence="1" type="ORF">BU26DRAFT_558974</name>
</gene>
<name>A0A6A6IW16_9PLEO</name>
<keyword evidence="2" id="KW-1185">Reference proteome</keyword>
<reference evidence="1" key="1">
    <citation type="journal article" date="2020" name="Stud. Mycol.">
        <title>101 Dothideomycetes genomes: a test case for predicting lifestyles and emergence of pathogens.</title>
        <authorList>
            <person name="Haridas S."/>
            <person name="Albert R."/>
            <person name="Binder M."/>
            <person name="Bloem J."/>
            <person name="Labutti K."/>
            <person name="Salamov A."/>
            <person name="Andreopoulos B."/>
            <person name="Baker S."/>
            <person name="Barry K."/>
            <person name="Bills G."/>
            <person name="Bluhm B."/>
            <person name="Cannon C."/>
            <person name="Castanera R."/>
            <person name="Culley D."/>
            <person name="Daum C."/>
            <person name="Ezra D."/>
            <person name="Gonzalez J."/>
            <person name="Henrissat B."/>
            <person name="Kuo A."/>
            <person name="Liang C."/>
            <person name="Lipzen A."/>
            <person name="Lutzoni F."/>
            <person name="Magnuson J."/>
            <person name="Mondo S."/>
            <person name="Nolan M."/>
            <person name="Ohm R."/>
            <person name="Pangilinan J."/>
            <person name="Park H.-J."/>
            <person name="Ramirez L."/>
            <person name="Alfaro M."/>
            <person name="Sun H."/>
            <person name="Tritt A."/>
            <person name="Yoshinaga Y."/>
            <person name="Zwiers L.-H."/>
            <person name="Turgeon B."/>
            <person name="Goodwin S."/>
            <person name="Spatafora J."/>
            <person name="Crous P."/>
            <person name="Grigoriev I."/>
        </authorList>
    </citation>
    <scope>NUCLEOTIDE SEQUENCE</scope>
    <source>
        <strain evidence="1">CBS 122368</strain>
    </source>
</reference>
<proteinExistence type="predicted"/>
<dbReference type="Proteomes" id="UP000800094">
    <property type="component" value="Unassembled WGS sequence"/>
</dbReference>
<dbReference type="RefSeq" id="XP_033689271.1">
    <property type="nucleotide sequence ID" value="XM_033832634.1"/>
</dbReference>
<evidence type="ECO:0000313" key="2">
    <source>
        <dbReference type="Proteomes" id="UP000800094"/>
    </source>
</evidence>
<accession>A0A6A6IW16</accession>
<evidence type="ECO:0000313" key="1">
    <source>
        <dbReference type="EMBL" id="KAF2254267.1"/>
    </source>
</evidence>
<dbReference type="EMBL" id="ML987190">
    <property type="protein sequence ID" value="KAF2254267.1"/>
    <property type="molecule type" value="Genomic_DNA"/>
</dbReference>
<protein>
    <submittedName>
        <fullName evidence="1">Uncharacterized protein</fullName>
    </submittedName>
</protein>
<dbReference type="AlphaFoldDB" id="A0A6A6IW16"/>
<dbReference type="GeneID" id="54585964"/>